<name>A0AAN9NG88_PHACN</name>
<reference evidence="1 2" key="1">
    <citation type="submission" date="2024-01" db="EMBL/GenBank/DDBJ databases">
        <title>The genomes of 5 underutilized Papilionoideae crops provide insights into root nodulation and disease resistanc.</title>
        <authorList>
            <person name="Jiang F."/>
        </authorList>
    </citation>
    <scope>NUCLEOTIDE SEQUENCE [LARGE SCALE GENOMIC DNA]</scope>
    <source>
        <strain evidence="1">JINMINGXINNONG_FW02</strain>
        <tissue evidence="1">Leaves</tissue>
    </source>
</reference>
<comment type="caution">
    <text evidence="1">The sequence shown here is derived from an EMBL/GenBank/DDBJ whole genome shotgun (WGS) entry which is preliminary data.</text>
</comment>
<dbReference type="Proteomes" id="UP001374584">
    <property type="component" value="Unassembled WGS sequence"/>
</dbReference>
<accession>A0AAN9NG88</accession>
<organism evidence="1 2">
    <name type="scientific">Phaseolus coccineus</name>
    <name type="common">Scarlet runner bean</name>
    <name type="synonym">Phaseolus multiflorus</name>
    <dbReference type="NCBI Taxonomy" id="3886"/>
    <lineage>
        <taxon>Eukaryota</taxon>
        <taxon>Viridiplantae</taxon>
        <taxon>Streptophyta</taxon>
        <taxon>Embryophyta</taxon>
        <taxon>Tracheophyta</taxon>
        <taxon>Spermatophyta</taxon>
        <taxon>Magnoliopsida</taxon>
        <taxon>eudicotyledons</taxon>
        <taxon>Gunneridae</taxon>
        <taxon>Pentapetalae</taxon>
        <taxon>rosids</taxon>
        <taxon>fabids</taxon>
        <taxon>Fabales</taxon>
        <taxon>Fabaceae</taxon>
        <taxon>Papilionoideae</taxon>
        <taxon>50 kb inversion clade</taxon>
        <taxon>NPAAA clade</taxon>
        <taxon>indigoferoid/millettioid clade</taxon>
        <taxon>Phaseoleae</taxon>
        <taxon>Phaseolus</taxon>
    </lineage>
</organism>
<evidence type="ECO:0000313" key="2">
    <source>
        <dbReference type="Proteomes" id="UP001374584"/>
    </source>
</evidence>
<dbReference type="AlphaFoldDB" id="A0AAN9NG88"/>
<sequence length="68" mass="8189">MLLFLESMKSLCKNFTHQHFQFVFIEKMDETGAKWYLLELNIIESTFMCSPEFHFVWDYGVTKKNPMS</sequence>
<keyword evidence="2" id="KW-1185">Reference proteome</keyword>
<evidence type="ECO:0000313" key="1">
    <source>
        <dbReference type="EMBL" id="KAK7372689.1"/>
    </source>
</evidence>
<gene>
    <name evidence="1" type="ORF">VNO80_06076</name>
</gene>
<protein>
    <submittedName>
        <fullName evidence="1">Uncharacterized protein</fullName>
    </submittedName>
</protein>
<proteinExistence type="predicted"/>
<dbReference type="EMBL" id="JAYMYR010000003">
    <property type="protein sequence ID" value="KAK7372689.1"/>
    <property type="molecule type" value="Genomic_DNA"/>
</dbReference>